<dbReference type="RefSeq" id="WP_159224226.1">
    <property type="nucleotide sequence ID" value="NZ_LR733503.1"/>
</dbReference>
<accession>A0AAX3JC52</accession>
<comment type="caution">
    <text evidence="1">The sequence shown here is derived from an EMBL/GenBank/DDBJ whole genome shotgun (WGS) entry which is preliminary data.</text>
</comment>
<evidence type="ECO:0000313" key="1">
    <source>
        <dbReference type="EMBL" id="VXC59457.1"/>
    </source>
</evidence>
<name>A0AAX3JC52_9GAMM</name>
<gene>
    <name evidence="1" type="ORF">PANT111_560048</name>
</gene>
<sequence length="120" mass="14132">MDDRLRHYGWLSFEGWPDSEVHDYLTTKCGIIHARKLPDGSWTGLLRLLYTLSVCMGITPTDVYQYRWCFEDPEEAVYLYKNAVEVDEIPEHRESLVGHRHTTGTPLYVEFDQLGLPKWR</sequence>
<dbReference type="EMBL" id="CABWMH010000052">
    <property type="protein sequence ID" value="VXC59457.1"/>
    <property type="molecule type" value="Genomic_DNA"/>
</dbReference>
<protein>
    <submittedName>
        <fullName evidence="1">Uncharacterized protein</fullName>
    </submittedName>
</protein>
<evidence type="ECO:0000313" key="2">
    <source>
        <dbReference type="Proteomes" id="UP000433737"/>
    </source>
</evidence>
<dbReference type="AlphaFoldDB" id="A0AAX3JC52"/>
<organism evidence="1 2">
    <name type="scientific">Pantoea brenneri</name>
    <dbReference type="NCBI Taxonomy" id="472694"/>
    <lineage>
        <taxon>Bacteria</taxon>
        <taxon>Pseudomonadati</taxon>
        <taxon>Pseudomonadota</taxon>
        <taxon>Gammaproteobacteria</taxon>
        <taxon>Enterobacterales</taxon>
        <taxon>Erwiniaceae</taxon>
        <taxon>Pantoea</taxon>
    </lineage>
</organism>
<dbReference type="Proteomes" id="UP000433737">
    <property type="component" value="Unassembled WGS sequence"/>
</dbReference>
<reference evidence="1 2" key="1">
    <citation type="submission" date="2019-10" db="EMBL/GenBank/DDBJ databases">
        <authorList>
            <person name="Karimi E."/>
        </authorList>
    </citation>
    <scope>NUCLEOTIDE SEQUENCE [LARGE SCALE GENOMIC DNA]</scope>
    <source>
        <strain evidence="1">Pantoea sp. 111</strain>
    </source>
</reference>
<proteinExistence type="predicted"/>